<dbReference type="SUPFAM" id="SSF56112">
    <property type="entry name" value="Protein kinase-like (PK-like)"/>
    <property type="match status" value="1"/>
</dbReference>
<accession>A0A930VH66</accession>
<dbReference type="AlphaFoldDB" id="A0A930VH66"/>
<dbReference type="Pfam" id="PF01636">
    <property type="entry name" value="APH"/>
    <property type="match status" value="1"/>
</dbReference>
<keyword evidence="3" id="KW-1185">Reference proteome</keyword>
<sequence length="314" mass="34616">MRRVIPTTIPLGRTARRLTWPHLPPAVRALVEERCGSPVVDAASQDGGFTPGFASVLTCADGSRHFVKAASTKAQRLFAESYREEARKLRALPTTVPAPRLLWVEEGDWVVLGIEYVEARSPHRPWRQADLDAAMDALEVVASELTPVPDEMSLEPFADEVASWPAYWQLDSLTRLALPHADEAAALAARFAEVAGGDTVVHTDVRDDNMLVRPDGSAVFCDWNWPTKGAAWLDSLFMLIGPRGDGVDVDTVLASRPLTRGVPADDIDSVLALVAGYFLKSADDPVPLTSPHLRDHQRWQGEVVWAWLCERRGW</sequence>
<feature type="domain" description="Aminoglycoside phosphotransferase" evidence="1">
    <location>
        <begin position="79"/>
        <end position="234"/>
    </location>
</feature>
<comment type="caution">
    <text evidence="2">The sequence shown here is derived from an EMBL/GenBank/DDBJ whole genome shotgun (WGS) entry which is preliminary data.</text>
</comment>
<reference evidence="2" key="1">
    <citation type="submission" date="2020-11" db="EMBL/GenBank/DDBJ databases">
        <title>Nocardioides cynanchi sp. nov., isolated from soil of rhizosphere of Cynanchum wilfordii.</title>
        <authorList>
            <person name="Lee J.-S."/>
            <person name="Suh M.K."/>
            <person name="Kim J.-S."/>
        </authorList>
    </citation>
    <scope>NUCLEOTIDE SEQUENCE</scope>
    <source>
        <strain evidence="2">KCTC 19276</strain>
    </source>
</reference>
<evidence type="ECO:0000313" key="3">
    <source>
        <dbReference type="Proteomes" id="UP000660668"/>
    </source>
</evidence>
<dbReference type="Gene3D" id="3.90.1200.10">
    <property type="match status" value="1"/>
</dbReference>
<protein>
    <submittedName>
        <fullName evidence="2">Phosphotransferase</fullName>
    </submittedName>
</protein>
<gene>
    <name evidence="2" type="ORF">ISU10_06825</name>
</gene>
<dbReference type="InterPro" id="IPR011009">
    <property type="entry name" value="Kinase-like_dom_sf"/>
</dbReference>
<evidence type="ECO:0000259" key="1">
    <source>
        <dbReference type="Pfam" id="PF01636"/>
    </source>
</evidence>
<proteinExistence type="predicted"/>
<dbReference type="InterPro" id="IPR002575">
    <property type="entry name" value="Aminoglycoside_PTrfase"/>
</dbReference>
<dbReference type="Gene3D" id="3.30.200.20">
    <property type="entry name" value="Phosphorylase Kinase, domain 1"/>
    <property type="match status" value="1"/>
</dbReference>
<evidence type="ECO:0000313" key="2">
    <source>
        <dbReference type="EMBL" id="MBF4767479.1"/>
    </source>
</evidence>
<name>A0A930VH66_9ACTN</name>
<organism evidence="2 3">
    <name type="scientific">Nocardioides agariphilus</name>
    <dbReference type="NCBI Taxonomy" id="433664"/>
    <lineage>
        <taxon>Bacteria</taxon>
        <taxon>Bacillati</taxon>
        <taxon>Actinomycetota</taxon>
        <taxon>Actinomycetes</taxon>
        <taxon>Propionibacteriales</taxon>
        <taxon>Nocardioidaceae</taxon>
        <taxon>Nocardioides</taxon>
    </lineage>
</organism>
<dbReference type="EMBL" id="JADKPO010000007">
    <property type="protein sequence ID" value="MBF4767479.1"/>
    <property type="molecule type" value="Genomic_DNA"/>
</dbReference>
<dbReference type="Proteomes" id="UP000660668">
    <property type="component" value="Unassembled WGS sequence"/>
</dbReference>